<dbReference type="Pfam" id="PF00263">
    <property type="entry name" value="Secretin"/>
    <property type="match status" value="1"/>
</dbReference>
<proteinExistence type="inferred from homology"/>
<keyword evidence="5" id="KW-0998">Cell outer membrane</keyword>
<dbReference type="PRINTS" id="PR00811">
    <property type="entry name" value="BCTERIALGSPD"/>
</dbReference>
<keyword evidence="2 7" id="KW-0813">Transport</keyword>
<feature type="chain" id="PRO_5047260997" evidence="8">
    <location>
        <begin position="27"/>
        <end position="659"/>
    </location>
</feature>
<comment type="caution">
    <text evidence="10">The sequence shown here is derived from an EMBL/GenBank/DDBJ whole genome shotgun (WGS) entry which is preliminary data.</text>
</comment>
<evidence type="ECO:0000256" key="2">
    <source>
        <dbReference type="ARBA" id="ARBA00022448"/>
    </source>
</evidence>
<dbReference type="InterPro" id="IPR001775">
    <property type="entry name" value="GspD/PilQ"/>
</dbReference>
<dbReference type="PANTHER" id="PTHR30332:SF17">
    <property type="entry name" value="TYPE IV PILIATION SYSTEM PROTEIN DR_0774-RELATED"/>
    <property type="match status" value="1"/>
</dbReference>
<comment type="similarity">
    <text evidence="6">Belongs to the bacterial secretin family.</text>
</comment>
<dbReference type="InterPro" id="IPR011662">
    <property type="entry name" value="Secretin/TonB_short_N"/>
</dbReference>
<keyword evidence="11" id="KW-1185">Reference proteome</keyword>
<dbReference type="Proteomes" id="UP001410394">
    <property type="component" value="Unassembled WGS sequence"/>
</dbReference>
<comment type="subcellular location">
    <subcellularLocation>
        <location evidence="7">Cell outer membrane</location>
    </subcellularLocation>
    <subcellularLocation>
        <location evidence="1">Membrane</location>
    </subcellularLocation>
</comment>
<dbReference type="Gene3D" id="3.30.1370.120">
    <property type="match status" value="1"/>
</dbReference>
<dbReference type="PANTHER" id="PTHR30332">
    <property type="entry name" value="PROBABLE GENERAL SECRETION PATHWAY PROTEIN D"/>
    <property type="match status" value="1"/>
</dbReference>
<organism evidence="10 11">
    <name type="scientific">Uliginosibacterium sediminicola</name>
    <dbReference type="NCBI Taxonomy" id="2024550"/>
    <lineage>
        <taxon>Bacteria</taxon>
        <taxon>Pseudomonadati</taxon>
        <taxon>Pseudomonadota</taxon>
        <taxon>Betaproteobacteria</taxon>
        <taxon>Rhodocyclales</taxon>
        <taxon>Zoogloeaceae</taxon>
        <taxon>Uliginosibacterium</taxon>
    </lineage>
</organism>
<evidence type="ECO:0000256" key="6">
    <source>
        <dbReference type="RuleBase" id="RU004003"/>
    </source>
</evidence>
<reference evidence="10 11" key="1">
    <citation type="journal article" date="2018" name="Int. J. Syst. Evol. Microbiol.">
        <title>Uliginosibacterium sediminicola sp. nov., isolated from freshwater sediment.</title>
        <authorList>
            <person name="Hwang W.M."/>
            <person name="Kim S.M."/>
            <person name="Kang K."/>
            <person name="Ahn T.Y."/>
        </authorList>
    </citation>
    <scope>NUCLEOTIDE SEQUENCE [LARGE SCALE GENOMIC DNA]</scope>
    <source>
        <strain evidence="10 11">M1-21</strain>
    </source>
</reference>
<dbReference type="RefSeq" id="WP_345920221.1">
    <property type="nucleotide sequence ID" value="NZ_JBDIVE010000007.1"/>
</dbReference>
<dbReference type="InterPro" id="IPR038591">
    <property type="entry name" value="NolW-like_sf"/>
</dbReference>
<keyword evidence="4" id="KW-0472">Membrane</keyword>
<dbReference type="InterPro" id="IPR004846">
    <property type="entry name" value="T2SS/T3SS_dom"/>
</dbReference>
<dbReference type="InterPro" id="IPR050810">
    <property type="entry name" value="Bact_Secretion_Sys_Channel"/>
</dbReference>
<evidence type="ECO:0000256" key="7">
    <source>
        <dbReference type="RuleBase" id="RU004004"/>
    </source>
</evidence>
<evidence type="ECO:0000256" key="5">
    <source>
        <dbReference type="ARBA" id="ARBA00023237"/>
    </source>
</evidence>
<evidence type="ECO:0000256" key="3">
    <source>
        <dbReference type="ARBA" id="ARBA00022729"/>
    </source>
</evidence>
<dbReference type="Gene3D" id="3.55.50.30">
    <property type="match status" value="1"/>
</dbReference>
<dbReference type="Pfam" id="PF03958">
    <property type="entry name" value="Secretin_N"/>
    <property type="match status" value="1"/>
</dbReference>
<keyword evidence="3 8" id="KW-0732">Signal</keyword>
<gene>
    <name evidence="10" type="ORF">ABDB84_13240</name>
</gene>
<feature type="domain" description="Secretin/TonB short N-terminal" evidence="9">
    <location>
        <begin position="228"/>
        <end position="279"/>
    </location>
</feature>
<name>A0ABU9Z0H2_9RHOO</name>
<evidence type="ECO:0000256" key="1">
    <source>
        <dbReference type="ARBA" id="ARBA00004370"/>
    </source>
</evidence>
<evidence type="ECO:0000256" key="4">
    <source>
        <dbReference type="ARBA" id="ARBA00023136"/>
    </source>
</evidence>
<dbReference type="EMBL" id="JBDIVE010000007">
    <property type="protein sequence ID" value="MEN3069451.1"/>
    <property type="molecule type" value="Genomic_DNA"/>
</dbReference>
<protein>
    <submittedName>
        <fullName evidence="10">Secretin N-terminal domain-containing protein</fullName>
    </submittedName>
</protein>
<evidence type="ECO:0000259" key="9">
    <source>
        <dbReference type="SMART" id="SM00965"/>
    </source>
</evidence>
<dbReference type="SMART" id="SM00965">
    <property type="entry name" value="STN"/>
    <property type="match status" value="1"/>
</dbReference>
<evidence type="ECO:0000313" key="11">
    <source>
        <dbReference type="Proteomes" id="UP001410394"/>
    </source>
</evidence>
<dbReference type="InterPro" id="IPR005644">
    <property type="entry name" value="NolW-like"/>
</dbReference>
<sequence>MTTTIQSIRQRTALLLLGSAMLGVLAACASSSTQELEYSRALIAAGRAREALPVLQKAHAARPGDAAISAALESVQAQLADPAAPAPPLAESAASSSAMAASSSVAAASSASAQSSSAAPMLPTFTRFEASSVGRQNGQAGAAPLVAAQTVVLPLPQHSSSARKASSSSSEAAAASSASAASRVSSSARAQAASAASELDALNKKVTLQFRDAPVRSLFDAIGKSTGLNIVIDKDVPPDLRTSIYLKDTTVRAALEKIVLTTRLGWSMMDQGTLLIYPDEPAKQSDYQTLVVRGFHLANADVKLVANSLKTVLKFKDVVVDEKLNMIVVRDTPQALALAQQLIALHDVPEPEVMLEVAILEVSKGKLENLGIAWPGSLSLSPIARTVAGTSTTTVTTTSTTTSDSSNILTLRDLFNLTPASLGLTIGSTSLNANQTDSAVNVLANPRIRAKNREKAKILIGERVPNISSTATSNGVTSQNITYVDVGLKLDVEPQIFPGNEIGLKIALEVSSINSTVENKTSGTVAYRIGTRTTSTVLRLKDGENQVLAGLIQDSDRKSASKVPLLGEIPILGQLFRSDSVDKGKTEILLSITPRLIRGISKPGVNEESFEAGTVTSVRGRRAEGADAVVNTDAAPVAQPQSIVVNVPADNAPKRSRED</sequence>
<accession>A0ABU9Z0H2</accession>
<feature type="signal peptide" evidence="8">
    <location>
        <begin position="1"/>
        <end position="26"/>
    </location>
</feature>
<dbReference type="PRINTS" id="PR01032">
    <property type="entry name" value="PHAGEIV"/>
</dbReference>
<evidence type="ECO:0000313" key="10">
    <source>
        <dbReference type="EMBL" id="MEN3069451.1"/>
    </source>
</evidence>
<evidence type="ECO:0000256" key="8">
    <source>
        <dbReference type="SAM" id="SignalP"/>
    </source>
</evidence>